<name>A0A814F633_9BILA</name>
<evidence type="ECO:0008006" key="4">
    <source>
        <dbReference type="Google" id="ProtNLM"/>
    </source>
</evidence>
<evidence type="ECO:0000313" key="3">
    <source>
        <dbReference type="Proteomes" id="UP000663864"/>
    </source>
</evidence>
<gene>
    <name evidence="2" type="ORF">JBS370_LOCUS30539</name>
    <name evidence="1" type="ORF">ZHD862_LOCUS11307</name>
</gene>
<sequence length="632" mass="74471">MTVTRLEDLPNELWLELFVYFTWSELNSTWFQWKLNNRIQMLAEVARNRVALSLSSMSFTTYGQCLHYFEHEHPMIAYRITSLLLNESAVSNEIINRWLENDTSFLPRIRQCTVYIDLVNRSVRTNVILLIHRHASILRRIVFYFDRVDRYYSILKMVIEQGISLHTMQFIIIRDNRYYEWGSSLAEYATYSHQIFTSPNTVRLRLSLQHISDLALLMQCDTLPRIEHLHITMENGIYTSHKLHNEYEDTSCLTLCPNDFNINRASLTHLRTLQLRQVAITNVIVLIQHVKSMSQVESLILMNCNVKDKNELIVFKSCITNFMICLRCLHFVLYLSAETKLENIDLYWFNLSHHTVAYEINELMVLYTVPYLLNSQRQVYNHTFGRQSTINNNITHIQWTIDRDPLSINTTLTHFQHVNSLVLFFDIKEMNINLDSWHVLLPFLRHLKLNFDSNPIKSDKSYDRSVTPNHYRCFILEQFRQCASVLEYLTLYWSDIRLLLKHSSSPWPFVRQLNILMESCTNIPSASLIKRLPTNKAFPQLQYLSFGGRRFSLTPPKPLATRILLCFDALVSSSSKFIMLHMNRCCGTHRSVPFTSRDILLTLLTERVRSRSDHYSSSKIVIDSNEEIIIWL</sequence>
<proteinExistence type="predicted"/>
<dbReference type="Proteomes" id="UP000663836">
    <property type="component" value="Unassembled WGS sequence"/>
</dbReference>
<dbReference type="Proteomes" id="UP000663864">
    <property type="component" value="Unassembled WGS sequence"/>
</dbReference>
<dbReference type="AlphaFoldDB" id="A0A814F633"/>
<protein>
    <recommendedName>
        <fullName evidence="4">F-box domain-containing protein</fullName>
    </recommendedName>
</protein>
<dbReference type="EMBL" id="CAJOBD010007098">
    <property type="protein sequence ID" value="CAF4078071.1"/>
    <property type="molecule type" value="Genomic_DNA"/>
</dbReference>
<accession>A0A814F633</accession>
<evidence type="ECO:0000313" key="1">
    <source>
        <dbReference type="EMBL" id="CAF0977067.1"/>
    </source>
</evidence>
<reference evidence="1" key="1">
    <citation type="submission" date="2021-02" db="EMBL/GenBank/DDBJ databases">
        <authorList>
            <person name="Nowell W R."/>
        </authorList>
    </citation>
    <scope>NUCLEOTIDE SEQUENCE</scope>
</reference>
<evidence type="ECO:0000313" key="2">
    <source>
        <dbReference type="EMBL" id="CAF4078071.1"/>
    </source>
</evidence>
<organism evidence="1 3">
    <name type="scientific">Rotaria sordida</name>
    <dbReference type="NCBI Taxonomy" id="392033"/>
    <lineage>
        <taxon>Eukaryota</taxon>
        <taxon>Metazoa</taxon>
        <taxon>Spiralia</taxon>
        <taxon>Gnathifera</taxon>
        <taxon>Rotifera</taxon>
        <taxon>Eurotatoria</taxon>
        <taxon>Bdelloidea</taxon>
        <taxon>Philodinida</taxon>
        <taxon>Philodinidae</taxon>
        <taxon>Rotaria</taxon>
    </lineage>
</organism>
<comment type="caution">
    <text evidence="1">The sequence shown here is derived from an EMBL/GenBank/DDBJ whole genome shotgun (WGS) entry which is preliminary data.</text>
</comment>
<dbReference type="EMBL" id="CAJNOT010000423">
    <property type="protein sequence ID" value="CAF0977067.1"/>
    <property type="molecule type" value="Genomic_DNA"/>
</dbReference>